<reference evidence="2" key="1">
    <citation type="journal article" date="2020" name="Sci. Rep.">
        <title>Chromosome-scale genome assembly for the duckweed Spirodela intermedia, integrating cytogenetic maps, PacBio and Oxford Nanopore libraries.</title>
        <authorList>
            <person name="Hoang P.T.N."/>
            <person name="Fiebig A."/>
            <person name="Novak P."/>
            <person name="Macas J."/>
            <person name="Cao H.X."/>
            <person name="Stepanenko A."/>
            <person name="Chen G."/>
            <person name="Borisjuk N."/>
            <person name="Scholz U."/>
            <person name="Schubert I."/>
        </authorList>
    </citation>
    <scope>NUCLEOTIDE SEQUENCE [LARGE SCALE GENOMIC DNA]</scope>
</reference>
<dbReference type="Proteomes" id="UP001189122">
    <property type="component" value="Unassembled WGS sequence"/>
</dbReference>
<proteinExistence type="predicted"/>
<organism evidence="1 2">
    <name type="scientific">Spirodela intermedia</name>
    <name type="common">Intermediate duckweed</name>
    <dbReference type="NCBI Taxonomy" id="51605"/>
    <lineage>
        <taxon>Eukaryota</taxon>
        <taxon>Viridiplantae</taxon>
        <taxon>Streptophyta</taxon>
        <taxon>Embryophyta</taxon>
        <taxon>Tracheophyta</taxon>
        <taxon>Spermatophyta</taxon>
        <taxon>Magnoliopsida</taxon>
        <taxon>Liliopsida</taxon>
        <taxon>Araceae</taxon>
        <taxon>Lemnoideae</taxon>
        <taxon>Spirodela</taxon>
    </lineage>
</organism>
<evidence type="ECO:0000313" key="2">
    <source>
        <dbReference type="Proteomes" id="UP001189122"/>
    </source>
</evidence>
<gene>
    <name evidence="1" type="ORF">SI7747_UN016789</name>
</gene>
<dbReference type="EMBL" id="CACRZD030000031">
    <property type="protein sequence ID" value="CAA6673907.1"/>
    <property type="molecule type" value="Genomic_DNA"/>
</dbReference>
<comment type="caution">
    <text evidence="1">The sequence shown here is derived from an EMBL/GenBank/DDBJ whole genome shotgun (WGS) entry which is preliminary data.</text>
</comment>
<protein>
    <submittedName>
        <fullName evidence="1">Uncharacterized protein</fullName>
    </submittedName>
</protein>
<accession>A0ABN7E7R1</accession>
<keyword evidence="2" id="KW-1185">Reference proteome</keyword>
<sequence>MVLNGFTATDTMLVTAISASANASALPKGREIHGLSWRL</sequence>
<evidence type="ECO:0000313" key="1">
    <source>
        <dbReference type="EMBL" id="CAA6673907.1"/>
    </source>
</evidence>
<name>A0ABN7E7R1_SPIIN</name>